<sequence length="499" mass="54679">MSDLSGAPEERAGIIIVGSGFSGIGLGIRLLEEGESNFVILERAQDVGGTWRDNVYPGVACDVPSLLYSYSFRPESDWSRVFAPGGEIWRYLQTCAREGGLLPHLRFGADVERAEWDEAAREWIVRTPIGVWRAPILITAMGHLADANVPQFPGQEEFAGEVFHSAQWDPSAQIEGKRVGVVGAGASAIQIVPRMAEAASEVVVFQRSAAYVIPREDRPYTDAERRRFARVPGAIAAEREEMFWANEANFAQRRMVEGAIDQAKDLALGHLADQVADPELRAALTPDYEIGCKRVLISNEYFPSFTKPNVTLETSALSHFDGTHAVAASGEAYELDVVVLATGFEAARPPFAPRIVDGEGRSLADAWENGMRAHQSITVAGFPNLLLINGPNTGLGHNSVVFVIESQIEYVLGVLRHLRETGADRFEVTSSAEAASHEKVLGLSKGTVWIEGGCRNWYVDPITGELTVTWPDFAYAFREENGTFHPEDYVFASRQEVLA</sequence>
<reference evidence="5 6" key="1">
    <citation type="submission" date="2020-08" db="EMBL/GenBank/DDBJ databases">
        <title>Sequencing the genomes of 1000 actinobacteria strains.</title>
        <authorList>
            <person name="Klenk H.-P."/>
        </authorList>
    </citation>
    <scope>NUCLEOTIDE SEQUENCE [LARGE SCALE GENOMIC DNA]</scope>
    <source>
        <strain evidence="5 6">DSM 12511</strain>
    </source>
</reference>
<dbReference type="Proteomes" id="UP000537775">
    <property type="component" value="Unassembled WGS sequence"/>
</dbReference>
<comment type="caution">
    <text evidence="5">The sequence shown here is derived from an EMBL/GenBank/DDBJ whole genome shotgun (WGS) entry which is preliminary data.</text>
</comment>
<keyword evidence="2" id="KW-0285">Flavoprotein</keyword>
<dbReference type="EMBL" id="JACHML010000001">
    <property type="protein sequence ID" value="MBB6390597.1"/>
    <property type="molecule type" value="Genomic_DNA"/>
</dbReference>
<keyword evidence="4" id="KW-0560">Oxidoreductase</keyword>
<evidence type="ECO:0000256" key="4">
    <source>
        <dbReference type="ARBA" id="ARBA00023002"/>
    </source>
</evidence>
<dbReference type="RefSeq" id="WP_184749829.1">
    <property type="nucleotide sequence ID" value="NZ_BAAAJR010000003.1"/>
</dbReference>
<proteinExistence type="inferred from homology"/>
<evidence type="ECO:0000256" key="3">
    <source>
        <dbReference type="ARBA" id="ARBA00022827"/>
    </source>
</evidence>
<dbReference type="PANTHER" id="PTHR42877">
    <property type="entry name" value="L-ORNITHINE N(5)-MONOOXYGENASE-RELATED"/>
    <property type="match status" value="1"/>
</dbReference>
<accession>A0A7X0FN72</accession>
<dbReference type="PANTHER" id="PTHR42877:SF4">
    <property type="entry name" value="FAD_NAD(P)-BINDING DOMAIN-CONTAINING PROTEIN-RELATED"/>
    <property type="match status" value="1"/>
</dbReference>
<dbReference type="InterPro" id="IPR036188">
    <property type="entry name" value="FAD/NAD-bd_sf"/>
</dbReference>
<dbReference type="SUPFAM" id="SSF51905">
    <property type="entry name" value="FAD/NAD(P)-binding domain"/>
    <property type="match status" value="2"/>
</dbReference>
<dbReference type="Pfam" id="PF00743">
    <property type="entry name" value="FMO-like"/>
    <property type="match status" value="1"/>
</dbReference>
<keyword evidence="6" id="KW-1185">Reference proteome</keyword>
<keyword evidence="3" id="KW-0274">FAD</keyword>
<dbReference type="Gene3D" id="3.50.50.60">
    <property type="entry name" value="FAD/NAD(P)-binding domain"/>
    <property type="match status" value="3"/>
</dbReference>
<evidence type="ECO:0000313" key="6">
    <source>
        <dbReference type="Proteomes" id="UP000537775"/>
    </source>
</evidence>
<protein>
    <submittedName>
        <fullName evidence="5">Cation diffusion facilitator CzcD-associated flavoprotein CzcO</fullName>
    </submittedName>
</protein>
<dbReference type="GO" id="GO:0050660">
    <property type="term" value="F:flavin adenine dinucleotide binding"/>
    <property type="evidence" value="ECO:0007669"/>
    <property type="project" value="InterPro"/>
</dbReference>
<evidence type="ECO:0000313" key="5">
    <source>
        <dbReference type="EMBL" id="MBB6390597.1"/>
    </source>
</evidence>
<gene>
    <name evidence="5" type="ORF">HD594_000910</name>
</gene>
<dbReference type="GO" id="GO:0004499">
    <property type="term" value="F:N,N-dimethylaniline monooxygenase activity"/>
    <property type="evidence" value="ECO:0007669"/>
    <property type="project" value="InterPro"/>
</dbReference>
<evidence type="ECO:0000256" key="2">
    <source>
        <dbReference type="ARBA" id="ARBA00022630"/>
    </source>
</evidence>
<comment type="similarity">
    <text evidence="1">Belongs to the FAD-binding monooxygenase family.</text>
</comment>
<dbReference type="InterPro" id="IPR020946">
    <property type="entry name" value="Flavin_mOase-like"/>
</dbReference>
<evidence type="ECO:0000256" key="1">
    <source>
        <dbReference type="ARBA" id="ARBA00010139"/>
    </source>
</evidence>
<dbReference type="GO" id="GO:0050661">
    <property type="term" value="F:NADP binding"/>
    <property type="evidence" value="ECO:0007669"/>
    <property type="project" value="InterPro"/>
</dbReference>
<dbReference type="AlphaFoldDB" id="A0A7X0FN72"/>
<organism evidence="5 6">
    <name type="scientific">Microbacterium thalassium</name>
    <dbReference type="NCBI Taxonomy" id="362649"/>
    <lineage>
        <taxon>Bacteria</taxon>
        <taxon>Bacillati</taxon>
        <taxon>Actinomycetota</taxon>
        <taxon>Actinomycetes</taxon>
        <taxon>Micrococcales</taxon>
        <taxon>Microbacteriaceae</taxon>
        <taxon>Microbacterium</taxon>
    </lineage>
</organism>
<dbReference type="InterPro" id="IPR051209">
    <property type="entry name" value="FAD-bind_Monooxygenase_sf"/>
</dbReference>
<name>A0A7X0FN72_9MICO</name>